<feature type="region of interest" description="Disordered" evidence="1">
    <location>
        <begin position="24"/>
        <end position="102"/>
    </location>
</feature>
<name>A0A0A9E730_ARUDO</name>
<dbReference type="AlphaFoldDB" id="A0A0A9E730"/>
<feature type="compositionally biased region" description="Basic and acidic residues" evidence="1">
    <location>
        <begin position="62"/>
        <end position="71"/>
    </location>
</feature>
<organism evidence="2">
    <name type="scientific">Arundo donax</name>
    <name type="common">Giant reed</name>
    <name type="synonym">Donax arundinaceus</name>
    <dbReference type="NCBI Taxonomy" id="35708"/>
    <lineage>
        <taxon>Eukaryota</taxon>
        <taxon>Viridiplantae</taxon>
        <taxon>Streptophyta</taxon>
        <taxon>Embryophyta</taxon>
        <taxon>Tracheophyta</taxon>
        <taxon>Spermatophyta</taxon>
        <taxon>Magnoliopsida</taxon>
        <taxon>Liliopsida</taxon>
        <taxon>Poales</taxon>
        <taxon>Poaceae</taxon>
        <taxon>PACMAD clade</taxon>
        <taxon>Arundinoideae</taxon>
        <taxon>Arundineae</taxon>
        <taxon>Arundo</taxon>
    </lineage>
</organism>
<protein>
    <submittedName>
        <fullName evidence="2">Uncharacterized protein</fullName>
    </submittedName>
</protein>
<reference evidence="2" key="2">
    <citation type="journal article" date="2015" name="Data Brief">
        <title>Shoot transcriptome of the giant reed, Arundo donax.</title>
        <authorList>
            <person name="Barrero R.A."/>
            <person name="Guerrero F.D."/>
            <person name="Moolhuijzen P."/>
            <person name="Goolsby J.A."/>
            <person name="Tidwell J."/>
            <person name="Bellgard S.E."/>
            <person name="Bellgard M.I."/>
        </authorList>
    </citation>
    <scope>NUCLEOTIDE SEQUENCE</scope>
    <source>
        <tissue evidence="2">Shoot tissue taken approximately 20 cm above the soil surface</tissue>
    </source>
</reference>
<feature type="compositionally biased region" description="Basic and acidic residues" evidence="1">
    <location>
        <begin position="24"/>
        <end position="46"/>
    </location>
</feature>
<accession>A0A0A9E730</accession>
<evidence type="ECO:0000256" key="1">
    <source>
        <dbReference type="SAM" id="MobiDB-lite"/>
    </source>
</evidence>
<evidence type="ECO:0000313" key="2">
    <source>
        <dbReference type="EMBL" id="JAD94843.1"/>
    </source>
</evidence>
<proteinExistence type="predicted"/>
<sequence>MSQNSMPLISERVNRLATLADHFKEAAAHRAAEGRRREEENDERSRSSSSRGQLSPTRNSRHLKEDADHRRMTIRPPVKTRQGVMQAKKGRRRPMFCHGGSV</sequence>
<dbReference type="EMBL" id="GBRH01203052">
    <property type="protein sequence ID" value="JAD94843.1"/>
    <property type="molecule type" value="Transcribed_RNA"/>
</dbReference>
<reference evidence="2" key="1">
    <citation type="submission" date="2014-09" db="EMBL/GenBank/DDBJ databases">
        <authorList>
            <person name="Magalhaes I.L.F."/>
            <person name="Oliveira U."/>
            <person name="Santos F.R."/>
            <person name="Vidigal T.H.D.A."/>
            <person name="Brescovit A.D."/>
            <person name="Santos A.J."/>
        </authorList>
    </citation>
    <scope>NUCLEOTIDE SEQUENCE</scope>
    <source>
        <tissue evidence="2">Shoot tissue taken approximately 20 cm above the soil surface</tissue>
    </source>
</reference>